<accession>A0A2C8FBB4</accession>
<dbReference type="OrthoDB" id="5196031at2"/>
<gene>
    <name evidence="2" type="ORF">DPRO_2924</name>
</gene>
<dbReference type="Gene3D" id="3.40.50.1110">
    <property type="entry name" value="SGNH hydrolase"/>
    <property type="match status" value="1"/>
</dbReference>
<feature type="domain" description="SGNH hydrolase-type esterase" evidence="1">
    <location>
        <begin position="6"/>
        <end position="173"/>
    </location>
</feature>
<reference evidence="3" key="1">
    <citation type="submission" date="2017-09" db="EMBL/GenBank/DDBJ databases">
        <authorList>
            <person name="Regsiter A."/>
            <person name="William W."/>
        </authorList>
    </citation>
    <scope>NUCLEOTIDE SEQUENCE [LARGE SCALE GENOMIC DNA]</scope>
    <source>
        <strain evidence="3">500-1</strain>
    </source>
</reference>
<dbReference type="Proteomes" id="UP000219215">
    <property type="component" value="Chromosome DPRO"/>
</dbReference>
<organism evidence="2 3">
    <name type="scientific">Pseudodesulfovibrio profundus</name>
    <dbReference type="NCBI Taxonomy" id="57320"/>
    <lineage>
        <taxon>Bacteria</taxon>
        <taxon>Pseudomonadati</taxon>
        <taxon>Thermodesulfobacteriota</taxon>
        <taxon>Desulfovibrionia</taxon>
        <taxon>Desulfovibrionales</taxon>
        <taxon>Desulfovibrionaceae</taxon>
    </lineage>
</organism>
<dbReference type="SUPFAM" id="SSF52266">
    <property type="entry name" value="SGNH hydrolase"/>
    <property type="match status" value="1"/>
</dbReference>
<dbReference type="EMBL" id="LT907975">
    <property type="protein sequence ID" value="SOB59834.1"/>
    <property type="molecule type" value="Genomic_DNA"/>
</dbReference>
<evidence type="ECO:0000313" key="3">
    <source>
        <dbReference type="Proteomes" id="UP000219215"/>
    </source>
</evidence>
<name>A0A2C8FBB4_9BACT</name>
<proteinExistence type="predicted"/>
<evidence type="ECO:0000313" key="2">
    <source>
        <dbReference type="EMBL" id="SOB59834.1"/>
    </source>
</evidence>
<dbReference type="AlphaFoldDB" id="A0A2C8FBB4"/>
<protein>
    <submittedName>
        <fullName evidence="2">Lipolytic protein G-D-S-L family</fullName>
    </submittedName>
</protein>
<dbReference type="InterPro" id="IPR036514">
    <property type="entry name" value="SGNH_hydro_sf"/>
</dbReference>
<evidence type="ECO:0000259" key="1">
    <source>
        <dbReference type="Pfam" id="PF13472"/>
    </source>
</evidence>
<keyword evidence="3" id="KW-1185">Reference proteome</keyword>
<dbReference type="KEGG" id="pprf:DPRO_2924"/>
<sequence>MIITYFGDSLTLGVGDDKGIGWAGRVTAGVRETGVDATGYNLGVRKDTSVNIQHRWKPEAMLRRMPGTPFKLVFSFGVADVMNGVSSEESLAGAVATLSQAKAMGDVLLIGPTPVNDTAKREAITTLSRMQEGLAKRLEIPFVATVDAMHRSFVYGQALNDGDGVHPTGLGYADLADHILKSNAARAFFGLE</sequence>
<dbReference type="GO" id="GO:0016788">
    <property type="term" value="F:hydrolase activity, acting on ester bonds"/>
    <property type="evidence" value="ECO:0007669"/>
    <property type="project" value="UniProtKB-ARBA"/>
</dbReference>
<dbReference type="RefSeq" id="WP_097012648.1">
    <property type="nucleotide sequence ID" value="NZ_LT907975.1"/>
</dbReference>
<dbReference type="InterPro" id="IPR013830">
    <property type="entry name" value="SGNH_hydro"/>
</dbReference>
<dbReference type="Pfam" id="PF13472">
    <property type="entry name" value="Lipase_GDSL_2"/>
    <property type="match status" value="1"/>
</dbReference>